<dbReference type="EMBL" id="JACHND010000001">
    <property type="protein sequence ID" value="MBB4702012.1"/>
    <property type="molecule type" value="Genomic_DNA"/>
</dbReference>
<comment type="caution">
    <text evidence="13">The sequence shown here is derived from an EMBL/GenBank/DDBJ whole genome shotgun (WGS) entry which is preliminary data.</text>
</comment>
<dbReference type="GO" id="GO:0006508">
    <property type="term" value="P:proteolysis"/>
    <property type="evidence" value="ECO:0007669"/>
    <property type="project" value="UniProtKB-KW"/>
</dbReference>
<dbReference type="InterPro" id="IPR036034">
    <property type="entry name" value="PDZ_sf"/>
</dbReference>
<dbReference type="SMART" id="SM00228">
    <property type="entry name" value="PDZ"/>
    <property type="match status" value="1"/>
</dbReference>
<reference evidence="13 14" key="1">
    <citation type="submission" date="2020-08" db="EMBL/GenBank/DDBJ databases">
        <title>Sequencing the genomes of 1000 actinobacteria strains.</title>
        <authorList>
            <person name="Klenk H.-P."/>
        </authorList>
    </citation>
    <scope>NUCLEOTIDE SEQUENCE [LARGE SCALE GENOMIC DNA]</scope>
    <source>
        <strain evidence="13 14">DSM 45784</strain>
    </source>
</reference>
<evidence type="ECO:0000256" key="4">
    <source>
        <dbReference type="ARBA" id="ARBA00022670"/>
    </source>
</evidence>
<keyword evidence="10 11" id="KW-0472">Membrane</keyword>
<dbReference type="PANTHER" id="PTHR42837">
    <property type="entry name" value="REGULATOR OF SIGMA-E PROTEASE RSEP"/>
    <property type="match status" value="1"/>
</dbReference>
<feature type="domain" description="PDZ" evidence="12">
    <location>
        <begin position="151"/>
        <end position="235"/>
    </location>
</feature>
<dbReference type="Proteomes" id="UP000542210">
    <property type="component" value="Unassembled WGS sequence"/>
</dbReference>
<evidence type="ECO:0000256" key="5">
    <source>
        <dbReference type="ARBA" id="ARBA00022692"/>
    </source>
</evidence>
<evidence type="ECO:0000256" key="7">
    <source>
        <dbReference type="ARBA" id="ARBA00022833"/>
    </source>
</evidence>
<gene>
    <name evidence="13" type="ORF">BJ982_003556</name>
</gene>
<sequence length="435" mass="46926">MSWLIVAGFLIFFLGMALSIALHELGHLVPAKLFGVKVTQYMVGFGPTVWSRRRGETEYGLKWIPFGGYIRMIGPLPPRPTDDPNKLRSLPTGPWQGLIETARQASLEEVRPGDENRVLYRKPWWQRFIIFLGGPLMNFLLAFALFAVVFMGFGVEVAKPTVAKVSQCVMTVAQESKGQKCDSTFKPTPAALAGLRPNDTIVSFDGKPVRTWDDATGYIRSHGAGPVTIGIRRDGAPMTLTTSLIAQDRPSVAEPGKVDKGVGFLGVTPVSVVEKQGFGYTLGAMWDITARTAHALSQFPQRLVGVWQAAFGGAERQLDSPQSIVGAGRIGGEIAASALPMEGKIVAFIQLLAGVNLAIGMFNLIPLLPLDGGQIAGALWEGLKRGYARVRRRSMPGYVDIAKALPLTYAMVAILLVVGGLLVYADIVAPIRLTG</sequence>
<comment type="cofactor">
    <cofactor evidence="1">
        <name>Zn(2+)</name>
        <dbReference type="ChEBI" id="CHEBI:29105"/>
    </cofactor>
</comment>
<dbReference type="RefSeq" id="WP_184881477.1">
    <property type="nucleotide sequence ID" value="NZ_BOOV01000007.1"/>
</dbReference>
<evidence type="ECO:0000259" key="12">
    <source>
        <dbReference type="SMART" id="SM00228"/>
    </source>
</evidence>
<evidence type="ECO:0000256" key="11">
    <source>
        <dbReference type="SAM" id="Phobius"/>
    </source>
</evidence>
<evidence type="ECO:0000256" key="10">
    <source>
        <dbReference type="ARBA" id="ARBA00023136"/>
    </source>
</evidence>
<organism evidence="13 14">
    <name type="scientific">Sphaerisporangium siamense</name>
    <dbReference type="NCBI Taxonomy" id="795645"/>
    <lineage>
        <taxon>Bacteria</taxon>
        <taxon>Bacillati</taxon>
        <taxon>Actinomycetota</taxon>
        <taxon>Actinomycetes</taxon>
        <taxon>Streptosporangiales</taxon>
        <taxon>Streptosporangiaceae</taxon>
        <taxon>Sphaerisporangium</taxon>
    </lineage>
</organism>
<comment type="subcellular location">
    <subcellularLocation>
        <location evidence="2">Membrane</location>
        <topology evidence="2">Multi-pass membrane protein</topology>
    </subcellularLocation>
</comment>
<keyword evidence="4 13" id="KW-0645">Protease</keyword>
<evidence type="ECO:0000256" key="1">
    <source>
        <dbReference type="ARBA" id="ARBA00001947"/>
    </source>
</evidence>
<dbReference type="PANTHER" id="PTHR42837:SF2">
    <property type="entry name" value="MEMBRANE METALLOPROTEASE ARASP2, CHLOROPLASTIC-RELATED"/>
    <property type="match status" value="1"/>
</dbReference>
<keyword evidence="6" id="KW-0378">Hydrolase</keyword>
<evidence type="ECO:0000256" key="9">
    <source>
        <dbReference type="ARBA" id="ARBA00023049"/>
    </source>
</evidence>
<feature type="transmembrane region" description="Helical" evidence="11">
    <location>
        <begin position="345"/>
        <end position="365"/>
    </location>
</feature>
<dbReference type="CDD" id="cd06163">
    <property type="entry name" value="S2P-M50_PDZ_RseP-like"/>
    <property type="match status" value="1"/>
</dbReference>
<evidence type="ECO:0000256" key="8">
    <source>
        <dbReference type="ARBA" id="ARBA00022989"/>
    </source>
</evidence>
<evidence type="ECO:0000313" key="14">
    <source>
        <dbReference type="Proteomes" id="UP000542210"/>
    </source>
</evidence>
<feature type="transmembrane region" description="Helical" evidence="11">
    <location>
        <begin position="128"/>
        <end position="155"/>
    </location>
</feature>
<dbReference type="InterPro" id="IPR041489">
    <property type="entry name" value="PDZ_6"/>
</dbReference>
<keyword evidence="8 11" id="KW-1133">Transmembrane helix</keyword>
<evidence type="ECO:0000256" key="3">
    <source>
        <dbReference type="ARBA" id="ARBA00007931"/>
    </source>
</evidence>
<keyword evidence="9" id="KW-0482">Metalloprotease</keyword>
<keyword evidence="7" id="KW-0862">Zinc</keyword>
<dbReference type="GO" id="GO:0016020">
    <property type="term" value="C:membrane"/>
    <property type="evidence" value="ECO:0007669"/>
    <property type="project" value="UniProtKB-SubCell"/>
</dbReference>
<evidence type="ECO:0000256" key="6">
    <source>
        <dbReference type="ARBA" id="ARBA00022801"/>
    </source>
</evidence>
<evidence type="ECO:0000313" key="13">
    <source>
        <dbReference type="EMBL" id="MBB4702012.1"/>
    </source>
</evidence>
<comment type="similarity">
    <text evidence="3">Belongs to the peptidase M50B family.</text>
</comment>
<evidence type="ECO:0000256" key="2">
    <source>
        <dbReference type="ARBA" id="ARBA00004141"/>
    </source>
</evidence>
<keyword evidence="5 11" id="KW-0812">Transmembrane</keyword>
<dbReference type="Pfam" id="PF02163">
    <property type="entry name" value="Peptidase_M50"/>
    <property type="match status" value="1"/>
</dbReference>
<dbReference type="InterPro" id="IPR008915">
    <property type="entry name" value="Peptidase_M50"/>
</dbReference>
<name>A0A7W7D852_9ACTN</name>
<feature type="transmembrane region" description="Helical" evidence="11">
    <location>
        <begin position="404"/>
        <end position="425"/>
    </location>
</feature>
<dbReference type="InterPro" id="IPR001478">
    <property type="entry name" value="PDZ"/>
</dbReference>
<dbReference type="Pfam" id="PF17820">
    <property type="entry name" value="PDZ_6"/>
    <property type="match status" value="1"/>
</dbReference>
<proteinExistence type="inferred from homology"/>
<dbReference type="Gene3D" id="2.30.42.10">
    <property type="match status" value="1"/>
</dbReference>
<dbReference type="SUPFAM" id="SSF50156">
    <property type="entry name" value="PDZ domain-like"/>
    <property type="match status" value="1"/>
</dbReference>
<dbReference type="AlphaFoldDB" id="A0A7W7D852"/>
<dbReference type="GO" id="GO:0004222">
    <property type="term" value="F:metalloendopeptidase activity"/>
    <property type="evidence" value="ECO:0007669"/>
    <property type="project" value="InterPro"/>
</dbReference>
<accession>A0A7W7D852</accession>
<dbReference type="InterPro" id="IPR004387">
    <property type="entry name" value="Pept_M50_Zn"/>
</dbReference>
<dbReference type="CDD" id="cd23081">
    <property type="entry name" value="cpPDZ_EcRseP-like"/>
    <property type="match status" value="1"/>
</dbReference>
<protein>
    <submittedName>
        <fullName evidence="13">Membrane-associated protease RseP (Regulator of RpoE activity)</fullName>
    </submittedName>
</protein>
<keyword evidence="14" id="KW-1185">Reference proteome</keyword>